<organism evidence="3">
    <name type="scientific">Sesamum latifolium</name>
    <dbReference type="NCBI Taxonomy" id="2727402"/>
    <lineage>
        <taxon>Eukaryota</taxon>
        <taxon>Viridiplantae</taxon>
        <taxon>Streptophyta</taxon>
        <taxon>Embryophyta</taxon>
        <taxon>Tracheophyta</taxon>
        <taxon>Spermatophyta</taxon>
        <taxon>Magnoliopsida</taxon>
        <taxon>eudicotyledons</taxon>
        <taxon>Gunneridae</taxon>
        <taxon>Pentapetalae</taxon>
        <taxon>asterids</taxon>
        <taxon>lamiids</taxon>
        <taxon>Lamiales</taxon>
        <taxon>Pedaliaceae</taxon>
        <taxon>Sesamum</taxon>
    </lineage>
</organism>
<comment type="caution">
    <text evidence="3">The sequence shown here is derived from an EMBL/GenBank/DDBJ whole genome shotgun (WGS) entry which is preliminary data.</text>
</comment>
<evidence type="ECO:0000313" key="3">
    <source>
        <dbReference type="EMBL" id="KAL0444187.1"/>
    </source>
</evidence>
<feature type="domain" description="Integrase catalytic" evidence="2">
    <location>
        <begin position="45"/>
        <end position="205"/>
    </location>
</feature>
<dbReference type="GO" id="GO:0008270">
    <property type="term" value="F:zinc ion binding"/>
    <property type="evidence" value="ECO:0007669"/>
    <property type="project" value="InterPro"/>
</dbReference>
<accession>A0AAW2WR54</accession>
<reference evidence="3" key="2">
    <citation type="journal article" date="2024" name="Plant">
        <title>Genomic evolution and insights into agronomic trait innovations of Sesamum species.</title>
        <authorList>
            <person name="Miao H."/>
            <person name="Wang L."/>
            <person name="Qu L."/>
            <person name="Liu H."/>
            <person name="Sun Y."/>
            <person name="Le M."/>
            <person name="Wang Q."/>
            <person name="Wei S."/>
            <person name="Zheng Y."/>
            <person name="Lin W."/>
            <person name="Duan Y."/>
            <person name="Cao H."/>
            <person name="Xiong S."/>
            <person name="Wang X."/>
            <person name="Wei L."/>
            <person name="Li C."/>
            <person name="Ma Q."/>
            <person name="Ju M."/>
            <person name="Zhao R."/>
            <person name="Li G."/>
            <person name="Mu C."/>
            <person name="Tian Q."/>
            <person name="Mei H."/>
            <person name="Zhang T."/>
            <person name="Gao T."/>
            <person name="Zhang H."/>
        </authorList>
    </citation>
    <scope>NUCLEOTIDE SEQUENCE</scope>
    <source>
        <strain evidence="3">KEN1</strain>
    </source>
</reference>
<dbReference type="GO" id="GO:0015074">
    <property type="term" value="P:DNA integration"/>
    <property type="evidence" value="ECO:0007669"/>
    <property type="project" value="InterPro"/>
</dbReference>
<dbReference type="SUPFAM" id="SSF53098">
    <property type="entry name" value="Ribonuclease H-like"/>
    <property type="match status" value="1"/>
</dbReference>
<dbReference type="InterPro" id="IPR039537">
    <property type="entry name" value="Retrotran_Ty1/copia-like"/>
</dbReference>
<dbReference type="GO" id="GO:0003676">
    <property type="term" value="F:nucleic acid binding"/>
    <property type="evidence" value="ECO:0007669"/>
    <property type="project" value="InterPro"/>
</dbReference>
<feature type="compositionally biased region" description="Basic residues" evidence="1">
    <location>
        <begin position="10"/>
        <end position="24"/>
    </location>
</feature>
<dbReference type="InterPro" id="IPR012337">
    <property type="entry name" value="RNaseH-like_sf"/>
</dbReference>
<dbReference type="Gene3D" id="3.30.420.10">
    <property type="entry name" value="Ribonuclease H-like superfamily/Ribonuclease H"/>
    <property type="match status" value="1"/>
</dbReference>
<dbReference type="InterPro" id="IPR036397">
    <property type="entry name" value="RNaseH_sf"/>
</dbReference>
<dbReference type="InterPro" id="IPR001584">
    <property type="entry name" value="Integrase_cat-core"/>
</dbReference>
<name>A0AAW2WR54_9LAMI</name>
<sequence>MLGEASTSNKGKKAQRWKKKKSKAKCPISASKLVVKVPAVGKGKRKEVPKASKTEDACHYCHEKGHWKLNYPKFLAYVQNMFVVCKSEAFVKFKESRFEVENQTDRKIKILRSDRGGEYLTGEFLNYLKENEILPQWTPPGTPQLNDVSKRRNRTLLEMVRSMMSFTELPLSFCGYALEMTTKLLNMAQSKTVAKTPYEIWHGKPAS</sequence>
<dbReference type="PANTHER" id="PTHR42648:SF27">
    <property type="entry name" value="RNA-DIRECTED DNA POLYMERASE"/>
    <property type="match status" value="1"/>
</dbReference>
<evidence type="ECO:0000256" key="1">
    <source>
        <dbReference type="SAM" id="MobiDB-lite"/>
    </source>
</evidence>
<dbReference type="PANTHER" id="PTHR42648">
    <property type="entry name" value="TRANSPOSASE, PUTATIVE-RELATED"/>
    <property type="match status" value="1"/>
</dbReference>
<gene>
    <name evidence="3" type="ORF">Slati_2141400</name>
</gene>
<dbReference type="InterPro" id="IPR036875">
    <property type="entry name" value="Znf_CCHC_sf"/>
</dbReference>
<protein>
    <recommendedName>
        <fullName evidence="2">Integrase catalytic domain-containing protein</fullName>
    </recommendedName>
</protein>
<dbReference type="EMBL" id="JACGWN010000007">
    <property type="protein sequence ID" value="KAL0444187.1"/>
    <property type="molecule type" value="Genomic_DNA"/>
</dbReference>
<reference evidence="3" key="1">
    <citation type="submission" date="2020-06" db="EMBL/GenBank/DDBJ databases">
        <authorList>
            <person name="Li T."/>
            <person name="Hu X."/>
            <person name="Zhang T."/>
            <person name="Song X."/>
            <person name="Zhang H."/>
            <person name="Dai N."/>
            <person name="Sheng W."/>
            <person name="Hou X."/>
            <person name="Wei L."/>
        </authorList>
    </citation>
    <scope>NUCLEOTIDE SEQUENCE</scope>
    <source>
        <strain evidence="3">KEN1</strain>
        <tissue evidence="3">Leaf</tissue>
    </source>
</reference>
<dbReference type="Gene3D" id="4.10.60.10">
    <property type="entry name" value="Zinc finger, CCHC-type"/>
    <property type="match status" value="1"/>
</dbReference>
<feature type="region of interest" description="Disordered" evidence="1">
    <location>
        <begin position="1"/>
        <end position="24"/>
    </location>
</feature>
<evidence type="ECO:0000259" key="2">
    <source>
        <dbReference type="PROSITE" id="PS50994"/>
    </source>
</evidence>
<proteinExistence type="predicted"/>
<dbReference type="AlphaFoldDB" id="A0AAW2WR54"/>
<dbReference type="PROSITE" id="PS50994">
    <property type="entry name" value="INTEGRASE"/>
    <property type="match status" value="1"/>
</dbReference>
<dbReference type="SUPFAM" id="SSF57756">
    <property type="entry name" value="Retrovirus zinc finger-like domains"/>
    <property type="match status" value="1"/>
</dbReference>